<dbReference type="Gene3D" id="3.40.50.1220">
    <property type="entry name" value="TPP-binding domain"/>
    <property type="match status" value="1"/>
</dbReference>
<dbReference type="PROSITE" id="PS50305">
    <property type="entry name" value="SIRTUIN"/>
    <property type="match status" value="1"/>
</dbReference>
<evidence type="ECO:0000313" key="6">
    <source>
        <dbReference type="EMBL" id="OYD14362.1"/>
    </source>
</evidence>
<protein>
    <recommendedName>
        <fullName evidence="1">protein acetyllysine N-acetyltransferase</fullName>
        <ecNumber evidence="1">2.3.1.286</ecNumber>
    </recommendedName>
</protein>
<accession>A0A235BQ84</accession>
<keyword evidence="4" id="KW-0862">Zinc</keyword>
<keyword evidence="3" id="KW-0520">NAD</keyword>
<dbReference type="GO" id="GO:0070403">
    <property type="term" value="F:NAD+ binding"/>
    <property type="evidence" value="ECO:0007669"/>
    <property type="project" value="InterPro"/>
</dbReference>
<dbReference type="PANTHER" id="PTHR11085">
    <property type="entry name" value="NAD-DEPENDENT PROTEIN DEACYLASE SIRTUIN-5, MITOCHONDRIAL-RELATED"/>
    <property type="match status" value="1"/>
</dbReference>
<dbReference type="InterPro" id="IPR050134">
    <property type="entry name" value="NAD-dep_sirtuin_deacylases"/>
</dbReference>
<feature type="binding site" evidence="4">
    <location>
        <position position="171"/>
    </location>
    <ligand>
        <name>Zn(2+)</name>
        <dbReference type="ChEBI" id="CHEBI:29105"/>
    </ligand>
</feature>
<dbReference type="InterPro" id="IPR026591">
    <property type="entry name" value="Sirtuin_cat_small_dom_sf"/>
</dbReference>
<evidence type="ECO:0000313" key="7">
    <source>
        <dbReference type="Proteomes" id="UP000215215"/>
    </source>
</evidence>
<evidence type="ECO:0000256" key="3">
    <source>
        <dbReference type="ARBA" id="ARBA00023027"/>
    </source>
</evidence>
<dbReference type="InterPro" id="IPR029035">
    <property type="entry name" value="DHS-like_NAD/FAD-binding_dom"/>
</dbReference>
<evidence type="ECO:0000256" key="4">
    <source>
        <dbReference type="PROSITE-ProRule" id="PRU00236"/>
    </source>
</evidence>
<evidence type="ECO:0000256" key="1">
    <source>
        <dbReference type="ARBA" id="ARBA00012928"/>
    </source>
</evidence>
<dbReference type="InterPro" id="IPR003000">
    <property type="entry name" value="Sirtuin"/>
</dbReference>
<feature type="active site" description="Proton acceptor" evidence="4">
    <location>
        <position position="124"/>
    </location>
</feature>
<evidence type="ECO:0000256" key="2">
    <source>
        <dbReference type="ARBA" id="ARBA00022679"/>
    </source>
</evidence>
<name>A0A235BQ84_UNCW3</name>
<feature type="domain" description="Deacetylase sirtuin-type" evidence="5">
    <location>
        <begin position="1"/>
        <end position="263"/>
    </location>
</feature>
<dbReference type="AlphaFoldDB" id="A0A235BQ84"/>
<dbReference type="GO" id="GO:0046872">
    <property type="term" value="F:metal ion binding"/>
    <property type="evidence" value="ECO:0007669"/>
    <property type="project" value="UniProtKB-KW"/>
</dbReference>
<dbReference type="EC" id="2.3.1.286" evidence="1"/>
<gene>
    <name evidence="6" type="ORF">CH333_08250</name>
</gene>
<evidence type="ECO:0000259" key="5">
    <source>
        <dbReference type="PROSITE" id="PS50305"/>
    </source>
</evidence>
<proteinExistence type="predicted"/>
<reference evidence="6 7" key="1">
    <citation type="submission" date="2017-07" db="EMBL/GenBank/DDBJ databases">
        <title>Recovery of genomes from metagenomes via a dereplication, aggregation, and scoring strategy.</title>
        <authorList>
            <person name="Sieber C.M."/>
            <person name="Probst A.J."/>
            <person name="Sharrar A."/>
            <person name="Thomas B.C."/>
            <person name="Hess M."/>
            <person name="Tringe S.G."/>
            <person name="Banfield J.F."/>
        </authorList>
    </citation>
    <scope>NUCLEOTIDE SEQUENCE [LARGE SCALE GENOMIC DNA]</scope>
    <source>
        <strain evidence="6">JGI_Cruoil_03_44_89</strain>
    </source>
</reference>
<organism evidence="6 7">
    <name type="scientific">candidate division WOR-3 bacterium JGI_Cruoil_03_44_89</name>
    <dbReference type="NCBI Taxonomy" id="1973748"/>
    <lineage>
        <taxon>Bacteria</taxon>
        <taxon>Bacteria division WOR-3</taxon>
    </lineage>
</organism>
<keyword evidence="2" id="KW-0808">Transferase</keyword>
<dbReference type="EMBL" id="NOZQ01000187">
    <property type="protein sequence ID" value="OYD14362.1"/>
    <property type="molecule type" value="Genomic_DNA"/>
</dbReference>
<feature type="binding site" evidence="4">
    <location>
        <position position="169"/>
    </location>
    <ligand>
        <name>Zn(2+)</name>
        <dbReference type="ChEBI" id="CHEBI:29105"/>
    </ligand>
</feature>
<keyword evidence="4" id="KW-0479">Metal-binding</keyword>
<dbReference type="NCBIfam" id="NF001753">
    <property type="entry name" value="PRK00481.1-3"/>
    <property type="match status" value="1"/>
</dbReference>
<dbReference type="PANTHER" id="PTHR11085:SF10">
    <property type="entry name" value="NAD-DEPENDENT PROTEIN DEACYLASE SIRTUIN-5, MITOCHONDRIAL-RELATED"/>
    <property type="match status" value="1"/>
</dbReference>
<dbReference type="Gene3D" id="3.30.1600.10">
    <property type="entry name" value="SIR2/SIRT2 'Small Domain"/>
    <property type="match status" value="1"/>
</dbReference>
<dbReference type="Pfam" id="PF02146">
    <property type="entry name" value="SIR2"/>
    <property type="match status" value="1"/>
</dbReference>
<dbReference type="InterPro" id="IPR026590">
    <property type="entry name" value="Ssirtuin_cat_dom"/>
</dbReference>
<dbReference type="Proteomes" id="UP000215215">
    <property type="component" value="Unassembled WGS sequence"/>
</dbReference>
<sequence length="263" mass="29523">MKDRDKYDRVRNIIYRGDVVALTGAGISKESGIPTFREKGGIWDRYDPSIYGSILGLSSLFLFKPQRIRNFIVDVYEGIISATPNPAHFALARLEGEDKIVCVITQNIDNLHREAGSKRVYELHGNLYVERCMKCGKRHKHSKEEMSALLDFLKSARRYEILSRILPRCGCGGRKRPDVVLFGESLPREEFENAYREIRTCKTLLLVGTSGIVYPAASLPYAAKERGATLIEISPEPTALSSLADHTIIGKAGDILPKLLERK</sequence>
<dbReference type="GO" id="GO:0017136">
    <property type="term" value="F:histone deacetylase activity, NAD-dependent"/>
    <property type="evidence" value="ECO:0007669"/>
    <property type="project" value="TreeGrafter"/>
</dbReference>
<comment type="caution">
    <text evidence="6">The sequence shown here is derived from an EMBL/GenBank/DDBJ whole genome shotgun (WGS) entry which is preliminary data.</text>
</comment>
<feature type="binding site" evidence="4">
    <location>
        <position position="135"/>
    </location>
    <ligand>
        <name>Zn(2+)</name>
        <dbReference type="ChEBI" id="CHEBI:29105"/>
    </ligand>
</feature>
<dbReference type="SUPFAM" id="SSF52467">
    <property type="entry name" value="DHS-like NAD/FAD-binding domain"/>
    <property type="match status" value="1"/>
</dbReference>
<feature type="binding site" evidence="4">
    <location>
        <position position="132"/>
    </location>
    <ligand>
        <name>Zn(2+)</name>
        <dbReference type="ChEBI" id="CHEBI:29105"/>
    </ligand>
</feature>